<dbReference type="AlphaFoldDB" id="A0A3M6UNU4"/>
<evidence type="ECO:0000313" key="4">
    <source>
        <dbReference type="Proteomes" id="UP000275408"/>
    </source>
</evidence>
<feature type="compositionally biased region" description="Acidic residues" evidence="1">
    <location>
        <begin position="142"/>
        <end position="151"/>
    </location>
</feature>
<organism evidence="3 4">
    <name type="scientific">Pocillopora damicornis</name>
    <name type="common">Cauliflower coral</name>
    <name type="synonym">Millepora damicornis</name>
    <dbReference type="NCBI Taxonomy" id="46731"/>
    <lineage>
        <taxon>Eukaryota</taxon>
        <taxon>Metazoa</taxon>
        <taxon>Cnidaria</taxon>
        <taxon>Anthozoa</taxon>
        <taxon>Hexacorallia</taxon>
        <taxon>Scleractinia</taxon>
        <taxon>Astrocoeniina</taxon>
        <taxon>Pocilloporidae</taxon>
        <taxon>Pocillopora</taxon>
    </lineage>
</organism>
<accession>A0A3M6UNU4</accession>
<dbReference type="Pfam" id="PF00010">
    <property type="entry name" value="HLH"/>
    <property type="match status" value="1"/>
</dbReference>
<dbReference type="GO" id="GO:0045944">
    <property type="term" value="P:positive regulation of transcription by RNA polymerase II"/>
    <property type="evidence" value="ECO:0007669"/>
    <property type="project" value="TreeGrafter"/>
</dbReference>
<dbReference type="EMBL" id="RCHS01001090">
    <property type="protein sequence ID" value="RMX55295.1"/>
    <property type="molecule type" value="Genomic_DNA"/>
</dbReference>
<reference evidence="3 4" key="1">
    <citation type="journal article" date="2018" name="Sci. Rep.">
        <title>Comparative analysis of the Pocillopora damicornis genome highlights role of immune system in coral evolution.</title>
        <authorList>
            <person name="Cunning R."/>
            <person name="Bay R.A."/>
            <person name="Gillette P."/>
            <person name="Baker A.C."/>
            <person name="Traylor-Knowles N."/>
        </authorList>
    </citation>
    <scope>NUCLEOTIDE SEQUENCE [LARGE SCALE GENOMIC DNA]</scope>
    <source>
        <strain evidence="3">RSMAS</strain>
        <tissue evidence="3">Whole animal</tissue>
    </source>
</reference>
<feature type="region of interest" description="Disordered" evidence="1">
    <location>
        <begin position="142"/>
        <end position="181"/>
    </location>
</feature>
<dbReference type="GO" id="GO:0005634">
    <property type="term" value="C:nucleus"/>
    <property type="evidence" value="ECO:0007669"/>
    <property type="project" value="TreeGrafter"/>
</dbReference>
<sequence>MQEKPSQVIYEDSEREFDYKTAMEASTRNENGKKRYHLRHKSCEARNKLAELANFEEDGDEICSDCFRDSARLRKYPHLRSSRDCATVRERNRMHKLNRAFEELRNVIPKESYDGEEKLSKIATLRLAIHYINVLENILEQDSGDESEKDEDATSKRQRLSDEETSSNTSSAELDSQGSPEGIFSNESFWCGTLEEFVGPHCEELSLTEALEVYSITNTSLTS</sequence>
<dbReference type="SUPFAM" id="SSF47459">
    <property type="entry name" value="HLH, helix-loop-helix DNA-binding domain"/>
    <property type="match status" value="1"/>
</dbReference>
<dbReference type="InterPro" id="IPR011598">
    <property type="entry name" value="bHLH_dom"/>
</dbReference>
<feature type="compositionally biased region" description="Polar residues" evidence="1">
    <location>
        <begin position="166"/>
        <end position="179"/>
    </location>
</feature>
<dbReference type="GO" id="GO:0046983">
    <property type="term" value="F:protein dimerization activity"/>
    <property type="evidence" value="ECO:0007669"/>
    <property type="project" value="InterPro"/>
</dbReference>
<dbReference type="Proteomes" id="UP000275408">
    <property type="component" value="Unassembled WGS sequence"/>
</dbReference>
<dbReference type="GO" id="GO:0070888">
    <property type="term" value="F:E-box binding"/>
    <property type="evidence" value="ECO:0007669"/>
    <property type="project" value="TreeGrafter"/>
</dbReference>
<gene>
    <name evidence="3" type="ORF">pdam_00017790</name>
</gene>
<feature type="domain" description="BHLH" evidence="2">
    <location>
        <begin position="81"/>
        <end position="135"/>
    </location>
</feature>
<dbReference type="GO" id="GO:0009653">
    <property type="term" value="P:anatomical structure morphogenesis"/>
    <property type="evidence" value="ECO:0007669"/>
    <property type="project" value="TreeGrafter"/>
</dbReference>
<comment type="caution">
    <text evidence="3">The sequence shown here is derived from an EMBL/GenBank/DDBJ whole genome shotgun (WGS) entry which is preliminary data.</text>
</comment>
<dbReference type="PROSITE" id="PS50888">
    <property type="entry name" value="BHLH"/>
    <property type="match status" value="1"/>
</dbReference>
<evidence type="ECO:0000313" key="3">
    <source>
        <dbReference type="EMBL" id="RMX55295.1"/>
    </source>
</evidence>
<evidence type="ECO:0000256" key="1">
    <source>
        <dbReference type="SAM" id="MobiDB-lite"/>
    </source>
</evidence>
<dbReference type="GO" id="GO:0003700">
    <property type="term" value="F:DNA-binding transcription factor activity"/>
    <property type="evidence" value="ECO:0007669"/>
    <property type="project" value="TreeGrafter"/>
</dbReference>
<dbReference type="PANTHER" id="PTHR19290:SF102">
    <property type="entry name" value="TRANSCRIPTION FACTOR ATOH8"/>
    <property type="match status" value="1"/>
</dbReference>
<feature type="compositionally biased region" description="Basic and acidic residues" evidence="1">
    <location>
        <begin position="152"/>
        <end position="162"/>
    </location>
</feature>
<dbReference type="OrthoDB" id="10039134at2759"/>
<evidence type="ECO:0000259" key="2">
    <source>
        <dbReference type="PROSITE" id="PS50888"/>
    </source>
</evidence>
<protein>
    <recommendedName>
        <fullName evidence="2">BHLH domain-containing protein</fullName>
    </recommendedName>
</protein>
<dbReference type="Gene3D" id="4.10.280.10">
    <property type="entry name" value="Helix-loop-helix DNA-binding domain"/>
    <property type="match status" value="1"/>
</dbReference>
<dbReference type="CDD" id="cd11390">
    <property type="entry name" value="bHLH_TS"/>
    <property type="match status" value="1"/>
</dbReference>
<dbReference type="PANTHER" id="PTHR19290">
    <property type="entry name" value="BASIC HELIX-LOOP-HELIX PROTEIN NEUROGENIN-RELATED"/>
    <property type="match status" value="1"/>
</dbReference>
<name>A0A3M6UNU4_POCDA</name>
<proteinExistence type="predicted"/>
<keyword evidence="4" id="KW-1185">Reference proteome</keyword>
<dbReference type="InterPro" id="IPR036638">
    <property type="entry name" value="HLH_DNA-bd_sf"/>
</dbReference>
<dbReference type="STRING" id="46731.A0A3M6UNU4"/>
<dbReference type="InterPro" id="IPR050359">
    <property type="entry name" value="bHLH_transcription_factors"/>
</dbReference>
<dbReference type="SMART" id="SM00353">
    <property type="entry name" value="HLH"/>
    <property type="match status" value="1"/>
</dbReference>